<feature type="region of interest" description="Disordered" evidence="5">
    <location>
        <begin position="780"/>
        <end position="825"/>
    </location>
</feature>
<accession>A0AAX4K3L7</accession>
<keyword evidence="4" id="KW-0067">ATP-binding</keyword>
<protein>
    <recommendedName>
        <fullName evidence="6">Protein kinase domain-containing protein</fullName>
    </recommendedName>
</protein>
<feature type="compositionally biased region" description="Low complexity" evidence="5">
    <location>
        <begin position="797"/>
        <end position="816"/>
    </location>
</feature>
<sequence>MHRLTKARSQHFASSPRKTNSPLITKHTLYNGKHPPKRRRLGSETFFISRSIQTSESDSENDDDNSEIDDELPKAESSNSHSKSRSRTVNSSSMLPLSSEIGQQTINKISKSNNRKSISTARKSHSNTNTNRGKGKAKAENQNATYINGNGHDVFGSEPINDHEDEYGSSSTSPRKRKRSHMDPDSSVDSGSWIEMDEDEEEPEFIAESDQHLIDSAPAYALHRLRKAELIRLWKVAGMWNQEDDAGSVASVDDENDAGMGKKDLVDGLIAARKPFDRLISPLPSSPSRMSPRRKATIDSVTEMTRLRSSTSSSHYHSPFSSSSSGNRPIRGRPVKDLETTPKANPRTRSRVRLAESTLVRTAPRRTKDRRKSMIKNNFMGRSKSMGEEKGDKKARFGDDVKSPAKALKDRRTRRSSTLSSAYTTTDTSQNGDSPAPRDTPRRIRKQAGPRGFTPARRTQKSLPPNKPSGEMVNGHMESVADEVEGDTEDDEPTPIVNRLRSRSGRGSFVKEMSSEVDADDEDNEDDLEVDTLTVQDDDSPATSRKLRSRDKSTQSGTSIASSKKGKALPTRGAKKKAIEALKGGESDTEMEVDEDIVATSGELSGTHDEDMEEEEQEDEGQPATPPRPRRLTRKSSRHTTVNNGSDEDETAGPPESDLTVTADSPSPEPEEDILATPGQVHTTRSGKAFGVMQSRRKRLRQEARDDPDMDVDDEEDEEEEDEETDEDDSFETDVDLTDATISSLTRLLRDELVQMCESRGIEVGGTKPQLAKALIDWRDEQKRPSSSTPTIHSDPSSQATAKPTSSSKSSGTTNNRTKKSKSNKKIIHAIGSNVHVPGKTTPVLLRDHIHATDPATPPISDESNKPIASEAELNLDLQELGLEDSIIKPSQLTKLEKIGSGGFKDVFVGKLRGRKVAISEFRGHLSEMDIRELKLLAEFSHPNIVRFRGICIPEDTTHVPCMLVSELCENGDLFDYIRNVPCPSLRRVLNLMLDIARGLEYLHTRKPSIIHRDCKSSNILINRSGQGKVGDFGLARVKNSTRSMIRSLVGTVNWQAPELWHPHPRYDYKVDVFSAGMVYWEMMSGWIGDKKYPWEGHNEHYIYDAVGTKHKRPSVAGLRKHWGDEPVNLMERMWHQDPAERPTMTDVVNDLESLIAELR</sequence>
<feature type="compositionally biased region" description="Polar residues" evidence="5">
    <location>
        <begin position="11"/>
        <end position="23"/>
    </location>
</feature>
<feature type="compositionally biased region" description="Basic residues" evidence="5">
    <location>
        <begin position="363"/>
        <end position="374"/>
    </location>
</feature>
<dbReference type="PROSITE" id="PS50011">
    <property type="entry name" value="PROTEIN_KINASE_DOM"/>
    <property type="match status" value="1"/>
</dbReference>
<dbReference type="GO" id="GO:0005524">
    <property type="term" value="F:ATP binding"/>
    <property type="evidence" value="ECO:0007669"/>
    <property type="project" value="UniProtKB-KW"/>
</dbReference>
<dbReference type="GO" id="GO:0004674">
    <property type="term" value="F:protein serine/threonine kinase activity"/>
    <property type="evidence" value="ECO:0007669"/>
    <property type="project" value="TreeGrafter"/>
</dbReference>
<organism evidence="7 8">
    <name type="scientific">Kwoniella dendrophila CBS 6074</name>
    <dbReference type="NCBI Taxonomy" id="1295534"/>
    <lineage>
        <taxon>Eukaryota</taxon>
        <taxon>Fungi</taxon>
        <taxon>Dikarya</taxon>
        <taxon>Basidiomycota</taxon>
        <taxon>Agaricomycotina</taxon>
        <taxon>Tremellomycetes</taxon>
        <taxon>Tremellales</taxon>
        <taxon>Cryptococcaceae</taxon>
        <taxon>Kwoniella</taxon>
    </lineage>
</organism>
<keyword evidence="2" id="KW-0547">Nucleotide-binding</keyword>
<dbReference type="GeneID" id="91096945"/>
<dbReference type="RefSeq" id="XP_066078095.1">
    <property type="nucleotide sequence ID" value="XM_066221998.1"/>
</dbReference>
<feature type="region of interest" description="Disordered" evidence="5">
    <location>
        <begin position="279"/>
        <end position="741"/>
    </location>
</feature>
<dbReference type="InterPro" id="IPR000719">
    <property type="entry name" value="Prot_kinase_dom"/>
</dbReference>
<evidence type="ECO:0000256" key="5">
    <source>
        <dbReference type="SAM" id="MobiDB-lite"/>
    </source>
</evidence>
<feature type="compositionally biased region" description="Polar residues" evidence="5">
    <location>
        <begin position="785"/>
        <end position="796"/>
    </location>
</feature>
<evidence type="ECO:0000313" key="8">
    <source>
        <dbReference type="Proteomes" id="UP001355207"/>
    </source>
</evidence>
<name>A0AAX4K3L7_9TREE</name>
<feature type="compositionally biased region" description="Acidic residues" evidence="5">
    <location>
        <begin position="57"/>
        <end position="70"/>
    </location>
</feature>
<evidence type="ECO:0000256" key="4">
    <source>
        <dbReference type="ARBA" id="ARBA00022840"/>
    </source>
</evidence>
<dbReference type="Proteomes" id="UP001355207">
    <property type="component" value="Chromosome 8"/>
</dbReference>
<dbReference type="PANTHER" id="PTHR44329">
    <property type="entry name" value="SERINE/THREONINE-PROTEIN KINASE TNNI3K-RELATED"/>
    <property type="match status" value="1"/>
</dbReference>
<dbReference type="InterPro" id="IPR051681">
    <property type="entry name" value="Ser/Thr_Kinases-Pseudokinases"/>
</dbReference>
<reference evidence="7 8" key="1">
    <citation type="submission" date="2024-01" db="EMBL/GenBank/DDBJ databases">
        <title>Comparative genomics of Cryptococcus and Kwoniella reveals pathogenesis evolution and contrasting modes of karyotype evolution via chromosome fusion or intercentromeric recombination.</title>
        <authorList>
            <person name="Coelho M.A."/>
            <person name="David-Palma M."/>
            <person name="Shea T."/>
            <person name="Bowers K."/>
            <person name="McGinley-Smith S."/>
            <person name="Mohammad A.W."/>
            <person name="Gnirke A."/>
            <person name="Yurkov A.M."/>
            <person name="Nowrousian M."/>
            <person name="Sun S."/>
            <person name="Cuomo C.A."/>
            <person name="Heitman J."/>
        </authorList>
    </citation>
    <scope>NUCLEOTIDE SEQUENCE [LARGE SCALE GENOMIC DNA]</scope>
    <source>
        <strain evidence="7 8">CBS 6074</strain>
    </source>
</reference>
<evidence type="ECO:0000256" key="3">
    <source>
        <dbReference type="ARBA" id="ARBA00022777"/>
    </source>
</evidence>
<feature type="compositionally biased region" description="Low complexity" evidence="5">
    <location>
        <begin position="106"/>
        <end position="119"/>
    </location>
</feature>
<dbReference type="SUPFAM" id="SSF56112">
    <property type="entry name" value="Protein kinase-like (PK-like)"/>
    <property type="match status" value="1"/>
</dbReference>
<evidence type="ECO:0000256" key="2">
    <source>
        <dbReference type="ARBA" id="ARBA00022741"/>
    </source>
</evidence>
<feature type="compositionally biased region" description="Acidic residues" evidence="5">
    <location>
        <begin position="480"/>
        <end position="493"/>
    </location>
</feature>
<dbReference type="PANTHER" id="PTHR44329:SF288">
    <property type="entry name" value="MITOGEN-ACTIVATED PROTEIN KINASE KINASE KINASE 20"/>
    <property type="match status" value="1"/>
</dbReference>
<dbReference type="AlphaFoldDB" id="A0AAX4K3L7"/>
<feature type="compositionally biased region" description="Acidic residues" evidence="5">
    <location>
        <begin position="708"/>
        <end position="737"/>
    </location>
</feature>
<feature type="region of interest" description="Disordered" evidence="5">
    <location>
        <begin position="1"/>
        <end position="192"/>
    </location>
</feature>
<evidence type="ECO:0000313" key="7">
    <source>
        <dbReference type="EMBL" id="WWC91333.1"/>
    </source>
</evidence>
<feature type="compositionally biased region" description="Low complexity" evidence="5">
    <location>
        <begin position="416"/>
        <end position="429"/>
    </location>
</feature>
<dbReference type="Gene3D" id="1.10.510.10">
    <property type="entry name" value="Transferase(Phosphotransferase) domain 1"/>
    <property type="match status" value="1"/>
</dbReference>
<feature type="compositionally biased region" description="Polar residues" evidence="5">
    <location>
        <begin position="94"/>
        <end position="105"/>
    </location>
</feature>
<proteinExistence type="predicted"/>
<feature type="compositionally biased region" description="Low complexity" evidence="5">
    <location>
        <begin position="77"/>
        <end position="93"/>
    </location>
</feature>
<feature type="domain" description="Protein kinase" evidence="6">
    <location>
        <begin position="893"/>
        <end position="1156"/>
    </location>
</feature>
<feature type="compositionally biased region" description="Basic residues" evidence="5">
    <location>
        <begin position="628"/>
        <end position="638"/>
    </location>
</feature>
<gene>
    <name evidence="7" type="ORF">L201_006276</name>
</gene>
<dbReference type="InterPro" id="IPR011009">
    <property type="entry name" value="Kinase-like_dom_sf"/>
</dbReference>
<feature type="compositionally biased region" description="Acidic residues" evidence="5">
    <location>
        <begin position="587"/>
        <end position="597"/>
    </location>
</feature>
<keyword evidence="3" id="KW-0418">Kinase</keyword>
<evidence type="ECO:0000259" key="6">
    <source>
        <dbReference type="PROSITE" id="PS50011"/>
    </source>
</evidence>
<feature type="compositionally biased region" description="Acidic residues" evidence="5">
    <location>
        <begin position="610"/>
        <end position="621"/>
    </location>
</feature>
<feature type="compositionally biased region" description="Basic and acidic residues" evidence="5">
    <location>
        <begin position="385"/>
        <end position="410"/>
    </location>
</feature>
<dbReference type="EMBL" id="CP144105">
    <property type="protein sequence ID" value="WWC91333.1"/>
    <property type="molecule type" value="Genomic_DNA"/>
</dbReference>
<feature type="compositionally biased region" description="Basic and acidic residues" evidence="5">
    <location>
        <begin position="577"/>
        <end position="586"/>
    </location>
</feature>
<feature type="compositionally biased region" description="Low complexity" evidence="5">
    <location>
        <begin position="309"/>
        <end position="325"/>
    </location>
</feature>
<dbReference type="CDD" id="cd13999">
    <property type="entry name" value="STKc_MAP3K-like"/>
    <property type="match status" value="1"/>
</dbReference>
<dbReference type="Pfam" id="PF00069">
    <property type="entry name" value="Pkinase"/>
    <property type="match status" value="1"/>
</dbReference>
<evidence type="ECO:0000256" key="1">
    <source>
        <dbReference type="ARBA" id="ARBA00022679"/>
    </source>
</evidence>
<feature type="compositionally biased region" description="Acidic residues" evidence="5">
    <location>
        <begin position="515"/>
        <end position="540"/>
    </location>
</feature>
<keyword evidence="8" id="KW-1185">Reference proteome</keyword>
<keyword evidence="1" id="KW-0808">Transferase</keyword>
<feature type="compositionally biased region" description="Low complexity" evidence="5">
    <location>
        <begin position="279"/>
        <end position="290"/>
    </location>
</feature>